<feature type="transmembrane region" description="Helical" evidence="1">
    <location>
        <begin position="101"/>
        <end position="121"/>
    </location>
</feature>
<name>A0ABZ0IQH8_9BACT</name>
<gene>
    <name evidence="4" type="ORF">RT717_01260</name>
</gene>
<keyword evidence="1" id="KW-1133">Transmembrane helix</keyword>
<evidence type="ECO:0000313" key="5">
    <source>
        <dbReference type="Proteomes" id="UP001302349"/>
    </source>
</evidence>
<feature type="domain" description="Heavy metal binding" evidence="3">
    <location>
        <begin position="35"/>
        <end position="62"/>
    </location>
</feature>
<feature type="chain" id="PRO_5047510538" evidence="2">
    <location>
        <begin position="20"/>
        <end position="122"/>
    </location>
</feature>
<dbReference type="EMBL" id="CP136051">
    <property type="protein sequence ID" value="WOK07249.1"/>
    <property type="molecule type" value="Genomic_DNA"/>
</dbReference>
<proteinExistence type="predicted"/>
<dbReference type="RefSeq" id="WP_317489935.1">
    <property type="nucleotide sequence ID" value="NZ_CP136051.1"/>
</dbReference>
<evidence type="ECO:0000256" key="1">
    <source>
        <dbReference type="SAM" id="Phobius"/>
    </source>
</evidence>
<evidence type="ECO:0000313" key="4">
    <source>
        <dbReference type="EMBL" id="WOK07249.1"/>
    </source>
</evidence>
<accession>A0ABZ0IQH8</accession>
<dbReference type="Proteomes" id="UP001302349">
    <property type="component" value="Chromosome"/>
</dbReference>
<keyword evidence="1" id="KW-0812">Transmembrane</keyword>
<sequence length="122" mass="13432">MKNYFISMVFMAVVAPLLAQNEMGQIQPSPTDSIVYSCPMHPEITPHKPGKCPKCGMDLVQKDPASPGHEMNMMMCPMNGMVDMDHQHDEKKQNRKMMNGMGVMGIAMGAMMVVALIIFGGN</sequence>
<organism evidence="4 5">
    <name type="scientific">Imperialibacter roseus</name>
    <dbReference type="NCBI Taxonomy" id="1324217"/>
    <lineage>
        <taxon>Bacteria</taxon>
        <taxon>Pseudomonadati</taxon>
        <taxon>Bacteroidota</taxon>
        <taxon>Cytophagia</taxon>
        <taxon>Cytophagales</taxon>
        <taxon>Flammeovirgaceae</taxon>
        <taxon>Imperialibacter</taxon>
    </lineage>
</organism>
<keyword evidence="2" id="KW-0732">Signal</keyword>
<protein>
    <submittedName>
        <fullName evidence="4">Heavy metal-binding domain-containing protein</fullName>
    </submittedName>
</protein>
<feature type="signal peptide" evidence="2">
    <location>
        <begin position="1"/>
        <end position="19"/>
    </location>
</feature>
<dbReference type="Pfam" id="PF19335">
    <property type="entry name" value="HMBD"/>
    <property type="match status" value="1"/>
</dbReference>
<evidence type="ECO:0000256" key="2">
    <source>
        <dbReference type="SAM" id="SignalP"/>
    </source>
</evidence>
<reference evidence="4 5" key="1">
    <citation type="journal article" date="2023" name="Microbiol. Resour. Announc.">
        <title>Complete Genome Sequence of Imperialibacter roseus strain P4T.</title>
        <authorList>
            <person name="Tizabi D.R."/>
            <person name="Bachvaroff T."/>
            <person name="Hill R.T."/>
        </authorList>
    </citation>
    <scope>NUCLEOTIDE SEQUENCE [LARGE SCALE GENOMIC DNA]</scope>
    <source>
        <strain evidence="4 5">P4T</strain>
    </source>
</reference>
<evidence type="ECO:0000259" key="3">
    <source>
        <dbReference type="Pfam" id="PF19335"/>
    </source>
</evidence>
<keyword evidence="5" id="KW-1185">Reference proteome</keyword>
<dbReference type="InterPro" id="IPR045800">
    <property type="entry name" value="HMBD"/>
</dbReference>
<keyword evidence="1" id="KW-0472">Membrane</keyword>